<feature type="domain" description="Enolpyruvate transferase" evidence="4">
    <location>
        <begin position="1"/>
        <end position="276"/>
    </location>
</feature>
<dbReference type="Proteomes" id="UP001174909">
    <property type="component" value="Unassembled WGS sequence"/>
</dbReference>
<feature type="chain" id="PRO_5041269061" description="3-phosphoshikimate 1-carboxyvinyltransferase" evidence="3">
    <location>
        <begin position="20"/>
        <end position="279"/>
    </location>
</feature>
<dbReference type="Gene3D" id="3.65.10.10">
    <property type="entry name" value="Enolpyruvate transferase domain"/>
    <property type="match status" value="2"/>
</dbReference>
<dbReference type="GO" id="GO:0009073">
    <property type="term" value="P:aromatic amino acid family biosynthetic process"/>
    <property type="evidence" value="ECO:0007669"/>
    <property type="project" value="UniProtKB-UniRule"/>
</dbReference>
<dbReference type="Pfam" id="PF00275">
    <property type="entry name" value="EPSP_synthase"/>
    <property type="match status" value="1"/>
</dbReference>
<reference evidence="5" key="1">
    <citation type="submission" date="2023-03" db="EMBL/GenBank/DDBJ databases">
        <authorList>
            <person name="Steffen K."/>
            <person name="Cardenas P."/>
        </authorList>
    </citation>
    <scope>NUCLEOTIDE SEQUENCE</scope>
</reference>
<dbReference type="GO" id="GO:0008652">
    <property type="term" value="P:amino acid biosynthetic process"/>
    <property type="evidence" value="ECO:0007669"/>
    <property type="project" value="UniProtKB-KW"/>
</dbReference>
<dbReference type="GO" id="GO:0003866">
    <property type="term" value="F:3-phosphoshikimate 1-carboxyvinyltransferase activity"/>
    <property type="evidence" value="ECO:0007669"/>
    <property type="project" value="UniProtKB-UniRule"/>
</dbReference>
<evidence type="ECO:0000313" key="5">
    <source>
        <dbReference type="EMBL" id="CAI8051820.1"/>
    </source>
</evidence>
<comment type="caution">
    <text evidence="5">The sequence shown here is derived from an EMBL/GenBank/DDBJ whole genome shotgun (WGS) entry which is preliminary data.</text>
</comment>
<keyword evidence="2" id="KW-0057">Aromatic amino acid biosynthesis</keyword>
<protein>
    <recommendedName>
        <fullName evidence="2">3-phosphoshikimate 1-carboxyvinyltransferase</fullName>
        <ecNumber evidence="2">2.5.1.19</ecNumber>
    </recommendedName>
</protein>
<keyword evidence="2" id="KW-0028">Amino-acid biosynthesis</keyword>
<dbReference type="InterPro" id="IPR036968">
    <property type="entry name" value="Enolpyruvate_Tfrase_sf"/>
</dbReference>
<comment type="pathway">
    <text evidence="2">Metabolic intermediate biosynthesis; chorismate biosynthesis; chorismate from D-erythrose 4-phosphate and phosphoenolpyruvate: step 6/7.</text>
</comment>
<evidence type="ECO:0000313" key="6">
    <source>
        <dbReference type="Proteomes" id="UP001174909"/>
    </source>
</evidence>
<comment type="catalytic activity">
    <reaction evidence="2">
        <text>3-phosphoshikimate + phosphoenolpyruvate = 5-O-(1-carboxyvinyl)-3-phosphoshikimate + phosphate</text>
        <dbReference type="Rhea" id="RHEA:21256"/>
        <dbReference type="ChEBI" id="CHEBI:43474"/>
        <dbReference type="ChEBI" id="CHEBI:57701"/>
        <dbReference type="ChEBI" id="CHEBI:58702"/>
        <dbReference type="ChEBI" id="CHEBI:145989"/>
        <dbReference type="EC" id="2.5.1.19"/>
    </reaction>
</comment>
<sequence>MRFIMGLLASTPFVSVVNGDRSLRSRPMARIVQPLRQMGAEVMGRGGGSLAPLTIRGGDLRGMEYDMPVASAQVKSSLIIASLFAGSETVLHQPALSRDHTERMLQAMGATIIEDGLTLVVKPGSELKPLDVKVSGDISSAAFWLVAAAAHPNARVRLTNVGVNPSRAEVLEILKAMGANITLENPRIEGGEPVADIYVESSELRGVEIAGDQIPIAQDEIPVLALAACFAQGTTTIRDAQELRVKESDRISATARELNKLGAKITELPDGMIIEGRVL</sequence>
<dbReference type="PANTHER" id="PTHR21090">
    <property type="entry name" value="AROM/DEHYDROQUINATE SYNTHASE"/>
    <property type="match status" value="1"/>
</dbReference>
<organism evidence="5 6">
    <name type="scientific">Geodia barretti</name>
    <name type="common">Barrett's horny sponge</name>
    <dbReference type="NCBI Taxonomy" id="519541"/>
    <lineage>
        <taxon>Eukaryota</taxon>
        <taxon>Metazoa</taxon>
        <taxon>Porifera</taxon>
        <taxon>Demospongiae</taxon>
        <taxon>Heteroscleromorpha</taxon>
        <taxon>Tetractinellida</taxon>
        <taxon>Astrophorina</taxon>
        <taxon>Geodiidae</taxon>
        <taxon>Geodia</taxon>
    </lineage>
</organism>
<dbReference type="EC" id="2.5.1.19" evidence="2"/>
<accession>A0AA35XHN6</accession>
<dbReference type="EMBL" id="CASHTH010003967">
    <property type="protein sequence ID" value="CAI8051820.1"/>
    <property type="molecule type" value="Genomic_DNA"/>
</dbReference>
<name>A0AA35XHN6_GEOBA</name>
<dbReference type="SUPFAM" id="SSF55205">
    <property type="entry name" value="EPT/RTPC-like"/>
    <property type="match status" value="1"/>
</dbReference>
<dbReference type="PANTHER" id="PTHR21090:SF5">
    <property type="entry name" value="PENTAFUNCTIONAL AROM POLYPEPTIDE"/>
    <property type="match status" value="1"/>
</dbReference>
<proteinExistence type="inferred from homology"/>
<keyword evidence="1 2" id="KW-0808">Transferase</keyword>
<dbReference type="InterPro" id="IPR001986">
    <property type="entry name" value="Enolpyruvate_Tfrase_dom"/>
</dbReference>
<evidence type="ECO:0000259" key="4">
    <source>
        <dbReference type="Pfam" id="PF00275"/>
    </source>
</evidence>
<evidence type="ECO:0000256" key="3">
    <source>
        <dbReference type="SAM" id="SignalP"/>
    </source>
</evidence>
<dbReference type="AlphaFoldDB" id="A0AA35XHN6"/>
<gene>
    <name evidence="5" type="ORF">GBAR_LOCUS28366</name>
</gene>
<dbReference type="GO" id="GO:0009423">
    <property type="term" value="P:chorismate biosynthetic process"/>
    <property type="evidence" value="ECO:0007669"/>
    <property type="project" value="UniProtKB-UniRule"/>
</dbReference>
<dbReference type="PROSITE" id="PS00885">
    <property type="entry name" value="EPSP_SYNTHASE_2"/>
    <property type="match status" value="1"/>
</dbReference>
<comment type="similarity">
    <text evidence="2">Belongs to the EPSP synthase family.</text>
</comment>
<dbReference type="InterPro" id="IPR013792">
    <property type="entry name" value="RNA3'P_cycl/enolpyr_Trfase_a/b"/>
</dbReference>
<evidence type="ECO:0000256" key="1">
    <source>
        <dbReference type="ARBA" id="ARBA00022679"/>
    </source>
</evidence>
<feature type="signal peptide" evidence="3">
    <location>
        <begin position="1"/>
        <end position="19"/>
    </location>
</feature>
<keyword evidence="3" id="KW-0732">Signal</keyword>
<keyword evidence="6" id="KW-1185">Reference proteome</keyword>
<evidence type="ECO:0000256" key="2">
    <source>
        <dbReference type="RuleBase" id="RU004164"/>
    </source>
</evidence>
<dbReference type="InterPro" id="IPR023193">
    <property type="entry name" value="EPSP_synthase_CS"/>
</dbReference>